<proteinExistence type="predicted"/>
<evidence type="ECO:0000256" key="1">
    <source>
        <dbReference type="ARBA" id="ARBA00001954"/>
    </source>
</evidence>
<accession>A0ABP8H0V3</accession>
<dbReference type="GO" id="GO:0051213">
    <property type="term" value="F:dioxygenase activity"/>
    <property type="evidence" value="ECO:0007669"/>
    <property type="project" value="UniProtKB-KW"/>
</dbReference>
<dbReference type="PANTHER" id="PTHR20883:SF48">
    <property type="entry name" value="ECTOINE DIOXYGENASE"/>
    <property type="match status" value="1"/>
</dbReference>
<dbReference type="EMBL" id="BAABFO010000009">
    <property type="protein sequence ID" value="GAA4332572.1"/>
    <property type="molecule type" value="Genomic_DNA"/>
</dbReference>
<dbReference type="SUPFAM" id="SSF51197">
    <property type="entry name" value="Clavaminate synthase-like"/>
    <property type="match status" value="1"/>
</dbReference>
<organism evidence="2 3">
    <name type="scientific">Pigmentiphaga soli</name>
    <dbReference type="NCBI Taxonomy" id="1007095"/>
    <lineage>
        <taxon>Bacteria</taxon>
        <taxon>Pseudomonadati</taxon>
        <taxon>Pseudomonadota</taxon>
        <taxon>Betaproteobacteria</taxon>
        <taxon>Burkholderiales</taxon>
        <taxon>Alcaligenaceae</taxon>
        <taxon>Pigmentiphaga</taxon>
    </lineage>
</organism>
<dbReference type="PANTHER" id="PTHR20883">
    <property type="entry name" value="PHYTANOYL-COA DIOXYGENASE DOMAIN CONTAINING 1"/>
    <property type="match status" value="1"/>
</dbReference>
<comment type="cofactor">
    <cofactor evidence="1">
        <name>Fe(2+)</name>
        <dbReference type="ChEBI" id="CHEBI:29033"/>
    </cofactor>
</comment>
<name>A0ABP8H0V3_9BURK</name>
<evidence type="ECO:0000313" key="2">
    <source>
        <dbReference type="EMBL" id="GAA4332572.1"/>
    </source>
</evidence>
<dbReference type="Pfam" id="PF05721">
    <property type="entry name" value="PhyH"/>
    <property type="match status" value="1"/>
</dbReference>
<dbReference type="Gene3D" id="2.60.120.620">
    <property type="entry name" value="q2cbj1_9rhob like domain"/>
    <property type="match status" value="1"/>
</dbReference>
<evidence type="ECO:0000313" key="3">
    <source>
        <dbReference type="Proteomes" id="UP001501671"/>
    </source>
</evidence>
<dbReference type="Proteomes" id="UP001501671">
    <property type="component" value="Unassembled WGS sequence"/>
</dbReference>
<reference evidence="3" key="1">
    <citation type="journal article" date="2019" name="Int. J. Syst. Evol. Microbiol.">
        <title>The Global Catalogue of Microorganisms (GCM) 10K type strain sequencing project: providing services to taxonomists for standard genome sequencing and annotation.</title>
        <authorList>
            <consortium name="The Broad Institute Genomics Platform"/>
            <consortium name="The Broad Institute Genome Sequencing Center for Infectious Disease"/>
            <person name="Wu L."/>
            <person name="Ma J."/>
        </authorList>
    </citation>
    <scope>NUCLEOTIDE SEQUENCE [LARGE SCALE GENOMIC DNA]</scope>
    <source>
        <strain evidence="3">JCM 17666</strain>
    </source>
</reference>
<protein>
    <submittedName>
        <fullName evidence="2">Phytanoyl-CoA dioxygenase family protein</fullName>
    </submittedName>
</protein>
<keyword evidence="3" id="KW-1185">Reference proteome</keyword>
<sequence length="272" mass="30386">MLMEDAALTAGQVAHFNDHGYLTPLTAVSPAQAREFRERLEMIEAKLGREAEGYLKIKAHLASPWMTDLARHPRIVSAVQSVLGPDLLLTGSSFFAKNARDPRFVSWHQDAAYFGLSENAQVTAWVAFTPSTVQSGCVRVLPGSHLGENMRHEERISKDNLLARGQTIVDIDESRAVSMELQPGQFSLHHVKTAHCSHANQSDDRRIGLAFFYMPTRVASIRGRRSAMLVSGVDEYNHWDPDPMPRCDLDPVCVAELDRVWGNYTKGAYRLT</sequence>
<comment type="caution">
    <text evidence="2">The sequence shown here is derived from an EMBL/GenBank/DDBJ whole genome shotgun (WGS) entry which is preliminary data.</text>
</comment>
<dbReference type="InterPro" id="IPR008775">
    <property type="entry name" value="Phytyl_CoA_dOase-like"/>
</dbReference>
<keyword evidence="2" id="KW-0223">Dioxygenase</keyword>
<keyword evidence="2" id="KW-0560">Oxidoreductase</keyword>
<gene>
    <name evidence="2" type="ORF">GCM10023144_22780</name>
</gene>